<accession>A0A383R4T3</accession>
<dbReference type="RefSeq" id="WP_138184279.1">
    <property type="nucleotide sequence ID" value="NZ_LS992241.1"/>
</dbReference>
<name>A0A383R4T3_PAEAL</name>
<feature type="transmembrane region" description="Helical" evidence="1">
    <location>
        <begin position="109"/>
        <end position="127"/>
    </location>
</feature>
<feature type="transmembrane region" description="Helical" evidence="1">
    <location>
        <begin position="83"/>
        <end position="103"/>
    </location>
</feature>
<protein>
    <submittedName>
        <fullName evidence="2">Uncharacterized protein</fullName>
    </submittedName>
</protein>
<organism evidence="2 3">
    <name type="scientific">Paenibacillus alvei</name>
    <name type="common">Bacillus alvei</name>
    <dbReference type="NCBI Taxonomy" id="44250"/>
    <lineage>
        <taxon>Bacteria</taxon>
        <taxon>Bacillati</taxon>
        <taxon>Bacillota</taxon>
        <taxon>Bacilli</taxon>
        <taxon>Bacillales</taxon>
        <taxon>Paenibacillaceae</taxon>
        <taxon>Paenibacillus</taxon>
    </lineage>
</organism>
<sequence length="224" mass="25038">MEISNKLTRIRAPIKSHTKKIAFSIIFAFILGAVLGLVAKLVDDPGANPILDHIGSRLGVWVFVATLLSVFSDSPKQAAVKVFTFFVALLTVYYVYTVFILHFFPQKVIIFWSICAVISPICAYVMWYSGGNGLFSNTVLSLPAAVLLTEGYNLRNAYLPVHTHYYLIPWMQGIYLIMIIILFLSIAKKGKQLFLTLLITIGLSLLFIYFNVLGRIFGGMNGFL</sequence>
<dbReference type="Proteomes" id="UP000304148">
    <property type="component" value="Chromosome"/>
</dbReference>
<feature type="transmembrane region" description="Helical" evidence="1">
    <location>
        <begin position="21"/>
        <end position="42"/>
    </location>
</feature>
<reference evidence="3" key="1">
    <citation type="submission" date="2018-08" db="EMBL/GenBank/DDBJ databases">
        <authorList>
            <person name="Chevrot R."/>
        </authorList>
    </citation>
    <scope>NUCLEOTIDE SEQUENCE [LARGE SCALE GENOMIC DNA]</scope>
</reference>
<dbReference type="AlphaFoldDB" id="A0A383R4T3"/>
<feature type="transmembrane region" description="Helical" evidence="1">
    <location>
        <begin position="166"/>
        <end position="186"/>
    </location>
</feature>
<keyword evidence="1" id="KW-1133">Transmembrane helix</keyword>
<feature type="transmembrane region" description="Helical" evidence="1">
    <location>
        <begin position="134"/>
        <end position="154"/>
    </location>
</feature>
<evidence type="ECO:0000256" key="1">
    <source>
        <dbReference type="SAM" id="Phobius"/>
    </source>
</evidence>
<keyword evidence="1" id="KW-0472">Membrane</keyword>
<feature type="transmembrane region" description="Helical" evidence="1">
    <location>
        <begin position="193"/>
        <end position="217"/>
    </location>
</feature>
<dbReference type="EMBL" id="LS992241">
    <property type="protein sequence ID" value="SYX81661.1"/>
    <property type="molecule type" value="Genomic_DNA"/>
</dbReference>
<evidence type="ECO:0000313" key="3">
    <source>
        <dbReference type="Proteomes" id="UP000304148"/>
    </source>
</evidence>
<dbReference type="Pfam" id="PF20128">
    <property type="entry name" value="DUF6518"/>
    <property type="match status" value="1"/>
</dbReference>
<dbReference type="InterPro" id="IPR045393">
    <property type="entry name" value="DUF6518"/>
</dbReference>
<feature type="transmembrane region" description="Helical" evidence="1">
    <location>
        <begin position="54"/>
        <end position="71"/>
    </location>
</feature>
<keyword evidence="1" id="KW-0812">Transmembrane</keyword>
<gene>
    <name evidence="2" type="ORF">PBLR_10080</name>
</gene>
<evidence type="ECO:0000313" key="2">
    <source>
        <dbReference type="EMBL" id="SYX81661.1"/>
    </source>
</evidence>
<proteinExistence type="predicted"/>